<keyword evidence="2" id="KW-0479">Metal-binding</keyword>
<dbReference type="GO" id="GO:0044283">
    <property type="term" value="P:small molecule biosynthetic process"/>
    <property type="evidence" value="ECO:0007669"/>
    <property type="project" value="UniProtKB-ARBA"/>
</dbReference>
<dbReference type="GO" id="GO:0046872">
    <property type="term" value="F:metal ion binding"/>
    <property type="evidence" value="ECO:0007669"/>
    <property type="project" value="UniProtKB-KW"/>
</dbReference>
<comment type="caution">
    <text evidence="4">The sequence shown here is derived from an EMBL/GenBank/DDBJ whole genome shotgun (WGS) entry which is preliminary data.</text>
</comment>
<dbReference type="STRING" id="1445577.A0A010RA24"/>
<dbReference type="PROSITE" id="PS51471">
    <property type="entry name" value="FE2OG_OXY"/>
    <property type="match status" value="1"/>
</dbReference>
<dbReference type="GO" id="GO:0016491">
    <property type="term" value="F:oxidoreductase activity"/>
    <property type="evidence" value="ECO:0007669"/>
    <property type="project" value="UniProtKB-KW"/>
</dbReference>
<dbReference type="KEGG" id="cfj:CFIO01_01683"/>
<name>A0A010RA24_9PEZI</name>
<organism evidence="4 5">
    <name type="scientific">Colletotrichum fioriniae PJ7</name>
    <dbReference type="NCBI Taxonomy" id="1445577"/>
    <lineage>
        <taxon>Eukaryota</taxon>
        <taxon>Fungi</taxon>
        <taxon>Dikarya</taxon>
        <taxon>Ascomycota</taxon>
        <taxon>Pezizomycotina</taxon>
        <taxon>Sordariomycetes</taxon>
        <taxon>Hypocreomycetidae</taxon>
        <taxon>Glomerellales</taxon>
        <taxon>Glomerellaceae</taxon>
        <taxon>Colletotrichum</taxon>
        <taxon>Colletotrichum acutatum species complex</taxon>
    </lineage>
</organism>
<dbReference type="PRINTS" id="PR00682">
    <property type="entry name" value="IPNSYNTHASE"/>
</dbReference>
<dbReference type="AlphaFoldDB" id="A0A010RA24"/>
<reference evidence="4 5" key="1">
    <citation type="submission" date="2014-02" db="EMBL/GenBank/DDBJ databases">
        <title>The genome sequence of Colletotrichum fioriniae PJ7.</title>
        <authorList>
            <person name="Baroncelli R."/>
            <person name="Thon M.R."/>
        </authorList>
    </citation>
    <scope>NUCLEOTIDE SEQUENCE [LARGE SCALE GENOMIC DNA]</scope>
    <source>
        <strain evidence="4 5">PJ7</strain>
    </source>
</reference>
<evidence type="ECO:0000259" key="3">
    <source>
        <dbReference type="PROSITE" id="PS51471"/>
    </source>
</evidence>
<dbReference type="InterPro" id="IPR027443">
    <property type="entry name" value="IPNS-like_sf"/>
</dbReference>
<dbReference type="EMBL" id="JARH01000760">
    <property type="protein sequence ID" value="EXF77036.1"/>
    <property type="molecule type" value="Genomic_DNA"/>
</dbReference>
<keyword evidence="2" id="KW-0408">Iron</keyword>
<evidence type="ECO:0000256" key="2">
    <source>
        <dbReference type="RuleBase" id="RU003682"/>
    </source>
</evidence>
<dbReference type="InterPro" id="IPR044861">
    <property type="entry name" value="IPNS-like_FE2OG_OXY"/>
</dbReference>
<dbReference type="PANTHER" id="PTHR47990">
    <property type="entry name" value="2-OXOGLUTARATE (2OG) AND FE(II)-DEPENDENT OXYGENASE SUPERFAMILY PROTEIN-RELATED"/>
    <property type="match status" value="1"/>
</dbReference>
<dbReference type="Proteomes" id="UP000020467">
    <property type="component" value="Unassembled WGS sequence"/>
</dbReference>
<dbReference type="OrthoDB" id="406156at2759"/>
<evidence type="ECO:0000313" key="5">
    <source>
        <dbReference type="Proteomes" id="UP000020467"/>
    </source>
</evidence>
<comment type="similarity">
    <text evidence="1 2">Belongs to the iron/ascorbate-dependent oxidoreductase family.</text>
</comment>
<dbReference type="InterPro" id="IPR005123">
    <property type="entry name" value="Oxoglu/Fe-dep_dioxygenase_dom"/>
</dbReference>
<proteinExistence type="inferred from homology"/>
<keyword evidence="5" id="KW-1185">Reference proteome</keyword>
<dbReference type="Pfam" id="PF03171">
    <property type="entry name" value="2OG-FeII_Oxy"/>
    <property type="match status" value="1"/>
</dbReference>
<dbReference type="HOGENOM" id="CLU_010119_10_0_1"/>
<dbReference type="SUPFAM" id="SSF51197">
    <property type="entry name" value="Clavaminate synthase-like"/>
    <property type="match status" value="1"/>
</dbReference>
<dbReference type="InterPro" id="IPR050231">
    <property type="entry name" value="Iron_ascorbate_oxido_reductase"/>
</dbReference>
<evidence type="ECO:0000256" key="1">
    <source>
        <dbReference type="ARBA" id="ARBA00008056"/>
    </source>
</evidence>
<dbReference type="InterPro" id="IPR026992">
    <property type="entry name" value="DIOX_N"/>
</dbReference>
<keyword evidence="2" id="KW-0560">Oxidoreductase</keyword>
<protein>
    <recommendedName>
        <fullName evidence="3">Fe2OG dioxygenase domain-containing protein</fullName>
    </recommendedName>
</protein>
<feature type="domain" description="Fe2OG dioxygenase" evidence="3">
    <location>
        <begin position="190"/>
        <end position="298"/>
    </location>
</feature>
<gene>
    <name evidence="4" type="ORF">CFIO01_01683</name>
</gene>
<evidence type="ECO:0000313" key="4">
    <source>
        <dbReference type="EMBL" id="EXF77036.1"/>
    </source>
</evidence>
<dbReference type="Pfam" id="PF14226">
    <property type="entry name" value="DIOX_N"/>
    <property type="match status" value="1"/>
</dbReference>
<accession>A0A010RA24</accession>
<dbReference type="eggNOG" id="KOG0143">
    <property type="taxonomic scope" value="Eukaryota"/>
</dbReference>
<sequence>MRAESDCGIPNFTQCSPTEEELDYVDFVNLDLSNFDGVNDRQQLTANLLEGVTSHGFLTITNHGIPETLYSSQVDLAHALLTLPPEEKWPFETTSEQEKKGINIGFKPSGSQKHKLGFHKTLDHYDFPTTKNSHDDEHPRLLHSHLAQVEKLITHFRQDLLPKLLALVAMVLEVPEEHLLSTHASGTQPCSEYLRYLLYHPRPAESGAQYRDLWLGGHTDLGSFTFLFSQPVSSLQIRLPSGDWKWARYVPGALIVNVGEALELLTGGLFRATVHRVVKPPQDQERAKRLGIIYFARPVDNQQLHPLDSPLLRRLGIHEPLDEKIFTMSQYLHARKHGYKRLDFDQSRARWEELGADRGTLQGEHAPHPLHGPEVTA</sequence>
<dbReference type="Gene3D" id="2.60.120.330">
    <property type="entry name" value="B-lactam Antibiotic, Isopenicillin N Synthase, Chain"/>
    <property type="match status" value="1"/>
</dbReference>